<evidence type="ECO:0000256" key="1">
    <source>
        <dbReference type="ARBA" id="ARBA00001920"/>
    </source>
</evidence>
<dbReference type="InterPro" id="IPR047214">
    <property type="entry name" value="TPP_PDC_IPDC"/>
</dbReference>
<reference evidence="16 17" key="1">
    <citation type="journal article" date="2021" name="Int. J. Syst. Evol. Microbiol.">
        <title>Amazonocrinis nigriterrae gen. nov., sp. nov., Atlanticothrix silvestris gen. nov., sp. nov. and Dendronalium phyllosphericum gen. nov., sp. nov., nostocacean cyanobacteria from Brazilian environments.</title>
        <authorList>
            <person name="Alvarenga D.O."/>
            <person name="Andreote A.P.D."/>
            <person name="Branco L.H.Z."/>
            <person name="Delbaje E."/>
            <person name="Cruz R.B."/>
            <person name="Varani A.M."/>
            <person name="Fiore M.F."/>
        </authorList>
    </citation>
    <scope>NUCLEOTIDE SEQUENCE [LARGE SCALE GENOMIC DNA]</scope>
    <source>
        <strain evidence="16 17">CENA369</strain>
    </source>
</reference>
<dbReference type="EMBL" id="JAECZA010000132">
    <property type="protein sequence ID" value="MBH8575367.1"/>
    <property type="molecule type" value="Genomic_DNA"/>
</dbReference>
<feature type="binding site" evidence="11">
    <location>
        <position position="463"/>
    </location>
    <ligand>
        <name>Mg(2+)</name>
        <dbReference type="ChEBI" id="CHEBI:18420"/>
    </ligand>
</feature>
<keyword evidence="7" id="KW-0210">Decarboxylase</keyword>
<comment type="cofactor">
    <cofactor evidence="11">
        <name>Mg(2+)</name>
        <dbReference type="ChEBI" id="CHEBI:18420"/>
    </cofactor>
    <text evidence="11">Binds 1 Mg(2+) per subunit.</text>
</comment>
<organism evidence="16 17">
    <name type="scientific">Dendronalium phyllosphericum CENA369</name>
    <dbReference type="NCBI Taxonomy" id="1725256"/>
    <lineage>
        <taxon>Bacteria</taxon>
        <taxon>Bacillati</taxon>
        <taxon>Cyanobacteriota</taxon>
        <taxon>Cyanophyceae</taxon>
        <taxon>Nostocales</taxon>
        <taxon>Nostocaceae</taxon>
        <taxon>Dendronalium</taxon>
        <taxon>Dendronalium phyllosphericum</taxon>
    </lineage>
</organism>
<evidence type="ECO:0000256" key="10">
    <source>
        <dbReference type="ARBA" id="ARBA00023239"/>
    </source>
</evidence>
<dbReference type="InterPro" id="IPR012001">
    <property type="entry name" value="Thiamin_PyroP_enz_TPP-bd_dom"/>
</dbReference>
<keyword evidence="8 11" id="KW-0460">Magnesium</keyword>
<dbReference type="Pfam" id="PF00205">
    <property type="entry name" value="TPP_enzyme_M"/>
    <property type="match status" value="1"/>
</dbReference>
<evidence type="ECO:0000256" key="2">
    <source>
        <dbReference type="ARBA" id="ARBA00001964"/>
    </source>
</evidence>
<dbReference type="InterPro" id="IPR012000">
    <property type="entry name" value="Thiamin_PyroP_enz_cen_dom"/>
</dbReference>
<dbReference type="Proteomes" id="UP000662314">
    <property type="component" value="Unassembled WGS sequence"/>
</dbReference>
<dbReference type="Pfam" id="PF02775">
    <property type="entry name" value="TPP_enzyme_C"/>
    <property type="match status" value="1"/>
</dbReference>
<feature type="domain" description="Thiamine pyrophosphate enzyme TPP-binding" evidence="14">
    <location>
        <begin position="385"/>
        <end position="534"/>
    </location>
</feature>
<evidence type="ECO:0000256" key="5">
    <source>
        <dbReference type="ARBA" id="ARBA00020054"/>
    </source>
</evidence>
<dbReference type="InterPro" id="IPR029035">
    <property type="entry name" value="DHS-like_NAD/FAD-binding_dom"/>
</dbReference>
<dbReference type="RefSeq" id="WP_214434157.1">
    <property type="nucleotide sequence ID" value="NZ_CAWPUQ010000038.1"/>
</dbReference>
<feature type="domain" description="Thiamine pyrophosphate enzyme N-terminal TPP-binding" evidence="15">
    <location>
        <begin position="6"/>
        <end position="114"/>
    </location>
</feature>
<dbReference type="Pfam" id="PF02776">
    <property type="entry name" value="TPP_enzyme_N"/>
    <property type="match status" value="1"/>
</dbReference>
<dbReference type="InterPro" id="IPR012110">
    <property type="entry name" value="PDC/IPDC-like"/>
</dbReference>
<evidence type="ECO:0000259" key="15">
    <source>
        <dbReference type="Pfam" id="PF02776"/>
    </source>
</evidence>
<sequence>MSTQYTVNSYLLDRLKELGLGHIFGVPGDYAFPLLDCIEKNQDISWVGTCNELNASYAADGYARIRGIGAFLVTCGVGELSASCGVGGAYAEGVPVVAIAGHPATQALKKGLFTHHSLHGDFSVFPRIYKEFTVAQALLTPENACQEIDRVLEACWLEKLPVYIQLPRDVGGLPAEAPTQKLALSEPVSDPTQLAALLSSLLPLLSAAQCPAMLIDSPVGSNQLTKLVESFANKSGIPFAATFTGKSALLDQTHPQYLGMYQAGMEGAVNQLIESADLLLRLGIQHDETNTGCAAFDLQSPHVVDLQIKSAAIAGSNYPNVTLHDVLIELSQQVPHREFAFSSQQARTNSVPFEPQHNTPIKQDRLWQRFGDFLESDDVVVVELGTCTVGATGVTMPARTRIVTQYTWEAIGYTLPAVLGAHLADQSRRHLLVVGDGAFQLTAQELSTILRHELNPIIFLLHNNNYQVENAMRVDGKQMHYNEVQSWNYHQLATIFTQKQKPLGLWVSTESELETALTQAHQAQTEGRCVLIEVMLAPKDIPSQLAKSLNLLEQQQK</sequence>
<evidence type="ECO:0000313" key="16">
    <source>
        <dbReference type="EMBL" id="MBH8575367.1"/>
    </source>
</evidence>
<evidence type="ECO:0000256" key="7">
    <source>
        <dbReference type="ARBA" id="ARBA00022793"/>
    </source>
</evidence>
<evidence type="ECO:0000256" key="8">
    <source>
        <dbReference type="ARBA" id="ARBA00022842"/>
    </source>
</evidence>
<protein>
    <recommendedName>
        <fullName evidence="5">Alpha-keto-acid decarboxylase</fullName>
    </recommendedName>
</protein>
<keyword evidence="10" id="KW-0456">Lyase</keyword>
<dbReference type="GO" id="GO:0004737">
    <property type="term" value="F:pyruvate decarboxylase activity"/>
    <property type="evidence" value="ECO:0007669"/>
    <property type="project" value="TreeGrafter"/>
</dbReference>
<comment type="cofactor">
    <cofactor evidence="2">
        <name>thiamine diphosphate</name>
        <dbReference type="ChEBI" id="CHEBI:58937"/>
    </cofactor>
</comment>
<dbReference type="PANTHER" id="PTHR43452:SF30">
    <property type="entry name" value="PYRUVATE DECARBOXYLASE ISOZYME 1-RELATED"/>
    <property type="match status" value="1"/>
</dbReference>
<evidence type="ECO:0000259" key="14">
    <source>
        <dbReference type="Pfam" id="PF02775"/>
    </source>
</evidence>
<dbReference type="GO" id="GO:0005829">
    <property type="term" value="C:cytosol"/>
    <property type="evidence" value="ECO:0007669"/>
    <property type="project" value="TreeGrafter"/>
</dbReference>
<name>A0A8J7IAJ6_9NOST</name>
<dbReference type="GO" id="GO:0030976">
    <property type="term" value="F:thiamine pyrophosphate binding"/>
    <property type="evidence" value="ECO:0007669"/>
    <property type="project" value="InterPro"/>
</dbReference>
<dbReference type="InterPro" id="IPR029061">
    <property type="entry name" value="THDP-binding"/>
</dbReference>
<evidence type="ECO:0000256" key="11">
    <source>
        <dbReference type="PIRSR" id="PIRSR036565-2"/>
    </source>
</evidence>
<dbReference type="InterPro" id="IPR047213">
    <property type="entry name" value="TPP_PYR_PDC_IPDC-like"/>
</dbReference>
<comment type="cofactor">
    <cofactor evidence="1">
        <name>a metal cation</name>
        <dbReference type="ChEBI" id="CHEBI:25213"/>
    </cofactor>
</comment>
<dbReference type="Gene3D" id="3.40.50.970">
    <property type="match status" value="2"/>
</dbReference>
<dbReference type="SUPFAM" id="SSF52518">
    <property type="entry name" value="Thiamin diphosphate-binding fold (THDP-binding)"/>
    <property type="match status" value="2"/>
</dbReference>
<keyword evidence="6 11" id="KW-0479">Metal-binding</keyword>
<dbReference type="InterPro" id="IPR011766">
    <property type="entry name" value="TPP_enzyme_TPP-bd"/>
</dbReference>
<evidence type="ECO:0000256" key="4">
    <source>
        <dbReference type="ARBA" id="ARBA00007812"/>
    </source>
</evidence>
<dbReference type="PIRSF" id="PIRSF036565">
    <property type="entry name" value="Pyruvt_ip_decrb"/>
    <property type="match status" value="1"/>
</dbReference>
<dbReference type="CDD" id="cd02005">
    <property type="entry name" value="TPP_PDC_IPDC"/>
    <property type="match status" value="1"/>
</dbReference>
<gene>
    <name evidence="16" type="ORF">I8752_20595</name>
</gene>
<evidence type="ECO:0000313" key="17">
    <source>
        <dbReference type="Proteomes" id="UP000662314"/>
    </source>
</evidence>
<dbReference type="SUPFAM" id="SSF52467">
    <property type="entry name" value="DHS-like NAD/FAD-binding domain"/>
    <property type="match status" value="1"/>
</dbReference>
<comment type="similarity">
    <text evidence="4 12">Belongs to the TPP enzyme family.</text>
</comment>
<comment type="caution">
    <text evidence="16">The sequence shown here is derived from an EMBL/GenBank/DDBJ whole genome shotgun (WGS) entry which is preliminary data.</text>
</comment>
<dbReference type="Gene3D" id="3.40.50.1220">
    <property type="entry name" value="TPP-binding domain"/>
    <property type="match status" value="1"/>
</dbReference>
<keyword evidence="9 12" id="KW-0786">Thiamine pyrophosphate</keyword>
<evidence type="ECO:0000256" key="12">
    <source>
        <dbReference type="RuleBase" id="RU362132"/>
    </source>
</evidence>
<dbReference type="FunFam" id="3.40.50.970:FF:000019">
    <property type="entry name" value="Pyruvate decarboxylase isozyme"/>
    <property type="match status" value="1"/>
</dbReference>
<dbReference type="AlphaFoldDB" id="A0A8J7IAJ6"/>
<proteinExistence type="inferred from homology"/>
<dbReference type="GO" id="GO:0000949">
    <property type="term" value="P:aromatic amino acid family catabolic process to alcohol via Ehrlich pathway"/>
    <property type="evidence" value="ECO:0007669"/>
    <property type="project" value="TreeGrafter"/>
</dbReference>
<evidence type="ECO:0000256" key="3">
    <source>
        <dbReference type="ARBA" id="ARBA00002938"/>
    </source>
</evidence>
<dbReference type="PANTHER" id="PTHR43452">
    <property type="entry name" value="PYRUVATE DECARBOXYLASE"/>
    <property type="match status" value="1"/>
</dbReference>
<evidence type="ECO:0000256" key="9">
    <source>
        <dbReference type="ARBA" id="ARBA00023052"/>
    </source>
</evidence>
<evidence type="ECO:0000259" key="13">
    <source>
        <dbReference type="Pfam" id="PF00205"/>
    </source>
</evidence>
<dbReference type="FunFam" id="3.40.50.970:FF:000024">
    <property type="entry name" value="Pyruvate decarboxylase isozyme"/>
    <property type="match status" value="1"/>
</dbReference>
<comment type="function">
    <text evidence="3">Decarboxylates branched-chain and aromatic alpha-keto acids to aldehydes.</text>
</comment>
<evidence type="ECO:0000256" key="6">
    <source>
        <dbReference type="ARBA" id="ARBA00022723"/>
    </source>
</evidence>
<dbReference type="GO" id="GO:0000287">
    <property type="term" value="F:magnesium ion binding"/>
    <property type="evidence" value="ECO:0007669"/>
    <property type="project" value="InterPro"/>
</dbReference>
<feature type="binding site" evidence="11">
    <location>
        <position position="436"/>
    </location>
    <ligand>
        <name>Mg(2+)</name>
        <dbReference type="ChEBI" id="CHEBI:18420"/>
    </ligand>
</feature>
<accession>A0A8J7IAJ6</accession>
<keyword evidence="17" id="KW-1185">Reference proteome</keyword>
<dbReference type="CDD" id="cd07038">
    <property type="entry name" value="TPP_PYR_PDC_IPDC_like"/>
    <property type="match status" value="1"/>
</dbReference>
<feature type="domain" description="Thiamine pyrophosphate enzyme central" evidence="13">
    <location>
        <begin position="200"/>
        <end position="321"/>
    </location>
</feature>